<dbReference type="GO" id="GO:0051225">
    <property type="term" value="P:spindle assembly"/>
    <property type="evidence" value="ECO:0007669"/>
    <property type="project" value="TreeGrafter"/>
</dbReference>
<feature type="domain" description="Gamma tubulin complex component protein N-terminal" evidence="8">
    <location>
        <begin position="3"/>
        <end position="341"/>
    </location>
</feature>
<dbReference type="InterPro" id="IPR041470">
    <property type="entry name" value="GCP_N"/>
</dbReference>
<dbReference type="Proteomes" id="UP000007879">
    <property type="component" value="Unassembled WGS sequence"/>
</dbReference>
<proteinExistence type="inferred from homology"/>
<name>A0A1X7VN24_AMPQE</name>
<dbReference type="GO" id="GO:0043015">
    <property type="term" value="F:gamma-tubulin binding"/>
    <property type="evidence" value="ECO:0007669"/>
    <property type="project" value="InterPro"/>
</dbReference>
<dbReference type="AlphaFoldDB" id="A0A1X7VN24"/>
<keyword evidence="10" id="KW-1185">Reference proteome</keyword>
<feature type="domain" description="Gamma tubulin complex component C-terminal" evidence="7">
    <location>
        <begin position="344"/>
        <end position="634"/>
    </location>
</feature>
<dbReference type="GO" id="GO:0005874">
    <property type="term" value="C:microtubule"/>
    <property type="evidence" value="ECO:0007669"/>
    <property type="project" value="UniProtKB-KW"/>
</dbReference>
<dbReference type="Gene3D" id="1.20.120.1900">
    <property type="entry name" value="Gamma-tubulin complex, C-terminal domain"/>
    <property type="match status" value="1"/>
</dbReference>
<dbReference type="GO" id="GO:0007020">
    <property type="term" value="P:microtubule nucleation"/>
    <property type="evidence" value="ECO:0007669"/>
    <property type="project" value="InterPro"/>
</dbReference>
<dbReference type="GO" id="GO:0000930">
    <property type="term" value="C:gamma-tubulin complex"/>
    <property type="evidence" value="ECO:0007669"/>
    <property type="project" value="TreeGrafter"/>
</dbReference>
<dbReference type="InterPro" id="IPR042241">
    <property type="entry name" value="GCP_C_sf"/>
</dbReference>
<dbReference type="EnsemblMetazoa" id="XM_003383572.3">
    <property type="protein sequence ID" value="XP_003383620.1"/>
    <property type="gene ID" value="LOC100641203"/>
</dbReference>
<dbReference type="GO" id="GO:0031122">
    <property type="term" value="P:cytoplasmic microtubule organization"/>
    <property type="evidence" value="ECO:0007669"/>
    <property type="project" value="TreeGrafter"/>
</dbReference>
<evidence type="ECO:0000256" key="2">
    <source>
        <dbReference type="ARBA" id="ARBA00010337"/>
    </source>
</evidence>
<dbReference type="OrthoDB" id="78652at2759"/>
<keyword evidence="5 6" id="KW-0206">Cytoskeleton</keyword>
<accession>A0A1X7VN24</accession>
<evidence type="ECO:0000256" key="4">
    <source>
        <dbReference type="ARBA" id="ARBA00022701"/>
    </source>
</evidence>
<evidence type="ECO:0000259" key="7">
    <source>
        <dbReference type="Pfam" id="PF04130"/>
    </source>
</evidence>
<dbReference type="OMA" id="QLSMWLL"/>
<dbReference type="PANTHER" id="PTHR19302">
    <property type="entry name" value="GAMMA TUBULIN COMPLEX PROTEIN"/>
    <property type="match status" value="1"/>
</dbReference>
<keyword evidence="4 6" id="KW-0493">Microtubule</keyword>
<dbReference type="GO" id="GO:0051321">
    <property type="term" value="P:meiotic cell cycle"/>
    <property type="evidence" value="ECO:0007669"/>
    <property type="project" value="TreeGrafter"/>
</dbReference>
<evidence type="ECO:0000256" key="6">
    <source>
        <dbReference type="RuleBase" id="RU363050"/>
    </source>
</evidence>
<comment type="similarity">
    <text evidence="2 6">Belongs to the TUBGCP family.</text>
</comment>
<gene>
    <name evidence="9" type="primary">100641203</name>
</gene>
<evidence type="ECO:0000313" key="10">
    <source>
        <dbReference type="Proteomes" id="UP000007879"/>
    </source>
</evidence>
<dbReference type="GO" id="GO:0051011">
    <property type="term" value="F:microtubule minus-end binding"/>
    <property type="evidence" value="ECO:0007669"/>
    <property type="project" value="TreeGrafter"/>
</dbReference>
<sequence length="650" mass="74051">MHHEILLTLSGCPGDVFMTSRETGHYEIIPDIPYIHPSEVSLINGLVSLGSYYKFLIDFVSKQTSAIVNLATPPDSEENQSGLYLRALGFGINNVLEPYRMRLVEVEQECIADPHLPLSHIKHRFEQFQFILPSLDTTVRHIIRCKLHGCQILSCLYERTACGVPSLKKCYENLLRACHGVLYKQLSSWMVHGSLKDDYNEFFIAVSVTPAAAAVPAQREEEEEEKQVSPTLRRYQIQHEFLPTYIPPRVAEKILFIGEALQVFLSKDPSPLSALNTQERFSSHSARQLSSHQLKFVKLLSELQQKEEEEETGFSLRGFESCASQIRDIVAEHLWLLLVEEADLISSLQVMKDHYLLGRGELFLTFLDISSSFMSLPPSNATQHDANGAFRQAMTKLGIDNDSSLQQFRLTVQTPPTAPPTSDKRPAPVTNSWDALGLEYKPKWPLHILFTPTVLEKYNTLFKVLLSIRRAQMALQHTWYLQMSKRQRGSGLLWQLRVHMSFLIDNLQYYVQVDVLDVQFSQLINKINSTHDFESIKHAHDVYLSTLLTQLFTRLPPVSQGLNEIIDLCHQLHTLVQTMPDPLTSKEKSHIDRMAKTFSRQSSLLFRILSNVKTSLSSPHLAQLLLRIDYNKFFSSHSSLLAYTSSLTAS</sequence>
<evidence type="ECO:0000256" key="5">
    <source>
        <dbReference type="ARBA" id="ARBA00023212"/>
    </source>
</evidence>
<dbReference type="STRING" id="400682.A0A1X7VN24"/>
<dbReference type="GO" id="GO:0000922">
    <property type="term" value="C:spindle pole"/>
    <property type="evidence" value="ECO:0007669"/>
    <property type="project" value="InterPro"/>
</dbReference>
<dbReference type="InterPro" id="IPR040457">
    <property type="entry name" value="GCP_C"/>
</dbReference>
<evidence type="ECO:0000256" key="3">
    <source>
        <dbReference type="ARBA" id="ARBA00022490"/>
    </source>
</evidence>
<comment type="subcellular location">
    <subcellularLocation>
        <location evidence="1 6">Cytoplasm</location>
        <location evidence="1 6">Cytoskeleton</location>
        <location evidence="1 6">Microtubule organizing center</location>
    </subcellularLocation>
</comment>
<protein>
    <recommendedName>
        <fullName evidence="6">Gamma-tubulin complex component</fullName>
    </recommendedName>
</protein>
<keyword evidence="3 6" id="KW-0963">Cytoplasm</keyword>
<dbReference type="InterPro" id="IPR007259">
    <property type="entry name" value="GCP"/>
</dbReference>
<dbReference type="eggNOG" id="KOG2065">
    <property type="taxonomic scope" value="Eukaryota"/>
</dbReference>
<dbReference type="KEGG" id="aqu:100641203"/>
<evidence type="ECO:0000256" key="1">
    <source>
        <dbReference type="ARBA" id="ARBA00004267"/>
    </source>
</evidence>
<organism evidence="9">
    <name type="scientific">Amphimedon queenslandica</name>
    <name type="common">Sponge</name>
    <dbReference type="NCBI Taxonomy" id="400682"/>
    <lineage>
        <taxon>Eukaryota</taxon>
        <taxon>Metazoa</taxon>
        <taxon>Porifera</taxon>
        <taxon>Demospongiae</taxon>
        <taxon>Heteroscleromorpha</taxon>
        <taxon>Haplosclerida</taxon>
        <taxon>Niphatidae</taxon>
        <taxon>Amphimedon</taxon>
    </lineage>
</organism>
<evidence type="ECO:0000313" key="9">
    <source>
        <dbReference type="EnsemblMetazoa" id="Aqu2.1.41284_001"/>
    </source>
</evidence>
<evidence type="ECO:0000259" key="8">
    <source>
        <dbReference type="Pfam" id="PF17681"/>
    </source>
</evidence>
<dbReference type="PANTHER" id="PTHR19302:SF27">
    <property type="entry name" value="GAMMA-TUBULIN COMPLEX COMPONENT 4"/>
    <property type="match status" value="1"/>
</dbReference>
<dbReference type="Pfam" id="PF17681">
    <property type="entry name" value="GCP_N_terminal"/>
    <property type="match status" value="1"/>
</dbReference>
<reference evidence="10" key="1">
    <citation type="journal article" date="2010" name="Nature">
        <title>The Amphimedon queenslandica genome and the evolution of animal complexity.</title>
        <authorList>
            <person name="Srivastava M."/>
            <person name="Simakov O."/>
            <person name="Chapman J."/>
            <person name="Fahey B."/>
            <person name="Gauthier M.E."/>
            <person name="Mitros T."/>
            <person name="Richards G.S."/>
            <person name="Conaco C."/>
            <person name="Dacre M."/>
            <person name="Hellsten U."/>
            <person name="Larroux C."/>
            <person name="Putnam N.H."/>
            <person name="Stanke M."/>
            <person name="Adamska M."/>
            <person name="Darling A."/>
            <person name="Degnan S.M."/>
            <person name="Oakley T.H."/>
            <person name="Plachetzki D.C."/>
            <person name="Zhai Y."/>
            <person name="Adamski M."/>
            <person name="Calcino A."/>
            <person name="Cummins S.F."/>
            <person name="Goodstein D.M."/>
            <person name="Harris C."/>
            <person name="Jackson D.J."/>
            <person name="Leys S.P."/>
            <person name="Shu S."/>
            <person name="Woodcroft B.J."/>
            <person name="Vervoort M."/>
            <person name="Kosik K.S."/>
            <person name="Manning G."/>
            <person name="Degnan B.M."/>
            <person name="Rokhsar D.S."/>
        </authorList>
    </citation>
    <scope>NUCLEOTIDE SEQUENCE [LARGE SCALE GENOMIC DNA]</scope>
</reference>
<dbReference type="EnsemblMetazoa" id="Aqu2.1.41284_001">
    <property type="protein sequence ID" value="Aqu2.1.41284_001"/>
    <property type="gene ID" value="Aqu2.1.41284"/>
</dbReference>
<dbReference type="GO" id="GO:0000278">
    <property type="term" value="P:mitotic cell cycle"/>
    <property type="evidence" value="ECO:0007669"/>
    <property type="project" value="TreeGrafter"/>
</dbReference>
<reference evidence="9" key="2">
    <citation type="submission" date="2017-05" db="UniProtKB">
        <authorList>
            <consortium name="EnsemblMetazoa"/>
        </authorList>
    </citation>
    <scope>IDENTIFICATION</scope>
</reference>
<dbReference type="Pfam" id="PF04130">
    <property type="entry name" value="GCP_C_terminal"/>
    <property type="match status" value="1"/>
</dbReference>
<dbReference type="InParanoid" id="A0A1X7VN24"/>